<name>A0ABU3DNZ6_9FLAO</name>
<evidence type="ECO:0000313" key="2">
    <source>
        <dbReference type="Proteomes" id="UP001253848"/>
    </source>
</evidence>
<reference evidence="1 2" key="1">
    <citation type="submission" date="2023-09" db="EMBL/GenBank/DDBJ databases">
        <authorList>
            <person name="Rey-Velasco X."/>
        </authorList>
    </citation>
    <scope>NUCLEOTIDE SEQUENCE [LARGE SCALE GENOMIC DNA]</scope>
    <source>
        <strain evidence="1 2">F225</strain>
    </source>
</reference>
<gene>
    <name evidence="1" type="ORF">RM541_03570</name>
</gene>
<dbReference type="RefSeq" id="WP_311498850.1">
    <property type="nucleotide sequence ID" value="NZ_JAVRHN010000002.1"/>
</dbReference>
<organism evidence="1 2">
    <name type="scientific">Autumnicola psychrophila</name>
    <dbReference type="NCBI Taxonomy" id="3075592"/>
    <lineage>
        <taxon>Bacteria</taxon>
        <taxon>Pseudomonadati</taxon>
        <taxon>Bacteroidota</taxon>
        <taxon>Flavobacteriia</taxon>
        <taxon>Flavobacteriales</taxon>
        <taxon>Flavobacteriaceae</taxon>
        <taxon>Autumnicola</taxon>
    </lineage>
</organism>
<dbReference type="EMBL" id="JAVRHN010000002">
    <property type="protein sequence ID" value="MDT0685425.1"/>
    <property type="molecule type" value="Genomic_DNA"/>
</dbReference>
<protein>
    <submittedName>
        <fullName evidence="1">Uncharacterized protein</fullName>
    </submittedName>
</protein>
<keyword evidence="2" id="KW-1185">Reference proteome</keyword>
<comment type="caution">
    <text evidence="1">The sequence shown here is derived from an EMBL/GenBank/DDBJ whole genome shotgun (WGS) entry which is preliminary data.</text>
</comment>
<proteinExistence type="predicted"/>
<dbReference type="Proteomes" id="UP001253848">
    <property type="component" value="Unassembled WGS sequence"/>
</dbReference>
<evidence type="ECO:0000313" key="1">
    <source>
        <dbReference type="EMBL" id="MDT0685425.1"/>
    </source>
</evidence>
<sequence length="124" mass="14998">MERVQFSLSKEATTSYSYLIEQKEDTYPYDNKFRFSHFHRDPELQKKFNGKTPIKLKKSREFLNEKKVLDISFFRTTPYIKVAKTFEEQDSWKQDVLIFMIDVDEIKNDSIVLREVTFTRPIKE</sequence>
<accession>A0ABU3DNZ6</accession>